<feature type="domain" description="PIN" evidence="1">
    <location>
        <begin position="13"/>
        <end position="135"/>
    </location>
</feature>
<keyword evidence="3" id="KW-1185">Reference proteome</keyword>
<dbReference type="EMBL" id="CP034345">
    <property type="protein sequence ID" value="QGX94847.1"/>
    <property type="molecule type" value="Genomic_DNA"/>
</dbReference>
<dbReference type="InterPro" id="IPR002716">
    <property type="entry name" value="PIN_dom"/>
</dbReference>
<dbReference type="KEGG" id="hra:EI982_08615"/>
<dbReference type="Proteomes" id="UP000428325">
    <property type="component" value="Chromosome"/>
</dbReference>
<gene>
    <name evidence="2" type="ORF">EI982_08615</name>
</gene>
<organism evidence="2 3">
    <name type="scientific">Haloplanus rallus</name>
    <dbReference type="NCBI Taxonomy" id="1816183"/>
    <lineage>
        <taxon>Archaea</taxon>
        <taxon>Methanobacteriati</taxon>
        <taxon>Methanobacteriota</taxon>
        <taxon>Stenosarchaea group</taxon>
        <taxon>Halobacteria</taxon>
        <taxon>Halobacteriales</taxon>
        <taxon>Haloferacaceae</taxon>
        <taxon>Haloplanus</taxon>
    </lineage>
</organism>
<reference evidence="2 3" key="1">
    <citation type="submission" date="2018-12" db="EMBL/GenBank/DDBJ databases">
        <title>Complete genome sequence of Haloplanus rallus MBLA0036.</title>
        <authorList>
            <person name="Nam Y.-d."/>
            <person name="Kang J."/>
            <person name="Chung W.-H."/>
            <person name="Park Y.S."/>
        </authorList>
    </citation>
    <scope>NUCLEOTIDE SEQUENCE [LARGE SCALE GENOMIC DNA]</scope>
    <source>
        <strain evidence="2 3">MBLA0036</strain>
    </source>
</reference>
<dbReference type="RefSeq" id="WP_157689305.1">
    <property type="nucleotide sequence ID" value="NZ_CP034345.1"/>
</dbReference>
<evidence type="ECO:0000313" key="3">
    <source>
        <dbReference type="Proteomes" id="UP000428325"/>
    </source>
</evidence>
<name>A0A6B9F8R1_9EURY</name>
<dbReference type="SUPFAM" id="SSF88723">
    <property type="entry name" value="PIN domain-like"/>
    <property type="match status" value="1"/>
</dbReference>
<accession>A0A6B9F8R1</accession>
<dbReference type="Gene3D" id="3.40.50.1010">
    <property type="entry name" value="5'-nuclease"/>
    <property type="match status" value="1"/>
</dbReference>
<dbReference type="Pfam" id="PF01850">
    <property type="entry name" value="PIN"/>
    <property type="match status" value="1"/>
</dbReference>
<dbReference type="OrthoDB" id="194198at2157"/>
<proteinExistence type="predicted"/>
<sequence>MPDSLPTEVTVLTDVNVLAIALTEDHPAHEDVFPWIQNALDGPNVLLVFDYYPLRAQYLMTSNFGVDDVAARNAIQSLVRSPARIISATETTLLKAYEISAAKNHDVYDSFIVALARAYDADYLVTTDRDFDDLCEGEDVKYANPIPAEKHEKLTLIDG</sequence>
<dbReference type="InterPro" id="IPR029060">
    <property type="entry name" value="PIN-like_dom_sf"/>
</dbReference>
<protein>
    <submittedName>
        <fullName evidence="2">PIN domain-containing protein</fullName>
    </submittedName>
</protein>
<dbReference type="GeneID" id="43369595"/>
<dbReference type="AlphaFoldDB" id="A0A6B9F8R1"/>
<evidence type="ECO:0000313" key="2">
    <source>
        <dbReference type="EMBL" id="QGX94847.1"/>
    </source>
</evidence>
<evidence type="ECO:0000259" key="1">
    <source>
        <dbReference type="Pfam" id="PF01850"/>
    </source>
</evidence>